<keyword evidence="4" id="KW-0175">Coiled coil</keyword>
<feature type="coiled-coil region" evidence="4">
    <location>
        <begin position="239"/>
        <end position="266"/>
    </location>
</feature>
<reference evidence="6 7" key="1">
    <citation type="submission" date="2019-09" db="EMBL/GenBank/DDBJ databases">
        <title>Draft genome sequence of Bacillus sp. JC-7.</title>
        <authorList>
            <person name="Tanaka N."/>
            <person name="Shiwa Y."/>
            <person name="Fujita N."/>
            <person name="Tanasupawat S."/>
        </authorList>
    </citation>
    <scope>NUCLEOTIDE SEQUENCE [LARGE SCALE GENOMIC DNA]</scope>
    <source>
        <strain evidence="6 7">JC-7</strain>
    </source>
</reference>
<comment type="caution">
    <text evidence="6">The sequence shown here is derived from an EMBL/GenBank/DDBJ whole genome shotgun (WGS) entry which is preliminary data.</text>
</comment>
<sequence>MIGRKKQLEKEQELEKRIAELEAEKEKMQEQLETWLAGFHEELSATIAQHELVNGQHLVLRDLVTKIEDKFKNISSITKENSEHSIVLGEKGEKLNELAAGMVKESQAGRQYVDNTAEAIRRLGEQIRKTQNEIAQLHTRSSEIREIVQVIKEIAEQTNLLALNASIEAARAGEQGKGFAVVASEVRKLAESTAKSTENINALTLSIQKDIESSLEATQKSAELVDNGVSASTLAAEKIAEVLHTIETSQENIENIRQTIQLEKDDALKVRKEVEEATNLFGEAYETILQHIEDATVVDQKLEEGIRRTAAARSLK</sequence>
<dbReference type="GO" id="GO:0004888">
    <property type="term" value="F:transmembrane signaling receptor activity"/>
    <property type="evidence" value="ECO:0007669"/>
    <property type="project" value="InterPro"/>
</dbReference>
<feature type="domain" description="Methyl-accepting transducer" evidence="5">
    <location>
        <begin position="106"/>
        <end position="278"/>
    </location>
</feature>
<proteinExistence type="inferred from homology"/>
<name>A0A5J4JJ56_9BACI</name>
<organism evidence="6 7">
    <name type="scientific">Weizmannia acidilactici</name>
    <dbReference type="NCBI Taxonomy" id="2607726"/>
    <lineage>
        <taxon>Bacteria</taxon>
        <taxon>Bacillati</taxon>
        <taxon>Bacillota</taxon>
        <taxon>Bacilli</taxon>
        <taxon>Bacillales</taxon>
        <taxon>Bacillaceae</taxon>
        <taxon>Heyndrickxia</taxon>
    </lineage>
</organism>
<feature type="coiled-coil region" evidence="4">
    <location>
        <begin position="4"/>
        <end position="38"/>
    </location>
</feature>
<evidence type="ECO:0000256" key="1">
    <source>
        <dbReference type="ARBA" id="ARBA00023224"/>
    </source>
</evidence>
<dbReference type="SMART" id="SM00283">
    <property type="entry name" value="MA"/>
    <property type="match status" value="1"/>
</dbReference>
<keyword evidence="1 3" id="KW-0807">Transducer</keyword>
<gene>
    <name evidence="6" type="primary">mcpC</name>
    <name evidence="6" type="ORF">BpJC7_25620</name>
</gene>
<dbReference type="EMBL" id="BKZQ01000041">
    <property type="protein sequence ID" value="GER71259.1"/>
    <property type="molecule type" value="Genomic_DNA"/>
</dbReference>
<dbReference type="InterPro" id="IPR004089">
    <property type="entry name" value="MCPsignal_dom"/>
</dbReference>
<dbReference type="Proteomes" id="UP000391919">
    <property type="component" value="Unassembled WGS sequence"/>
</dbReference>
<dbReference type="PANTHER" id="PTHR32089:SF112">
    <property type="entry name" value="LYSOZYME-LIKE PROTEIN-RELATED"/>
    <property type="match status" value="1"/>
</dbReference>
<evidence type="ECO:0000313" key="6">
    <source>
        <dbReference type="EMBL" id="GER71259.1"/>
    </source>
</evidence>
<evidence type="ECO:0000256" key="2">
    <source>
        <dbReference type="ARBA" id="ARBA00029447"/>
    </source>
</evidence>
<dbReference type="GO" id="GO:0007165">
    <property type="term" value="P:signal transduction"/>
    <property type="evidence" value="ECO:0007669"/>
    <property type="project" value="UniProtKB-KW"/>
</dbReference>
<dbReference type="PRINTS" id="PR00260">
    <property type="entry name" value="CHEMTRNSDUCR"/>
</dbReference>
<accession>A0A5J4JJ56</accession>
<dbReference type="AlphaFoldDB" id="A0A5J4JJ56"/>
<keyword evidence="7" id="KW-1185">Reference proteome</keyword>
<dbReference type="GO" id="GO:0016020">
    <property type="term" value="C:membrane"/>
    <property type="evidence" value="ECO:0007669"/>
    <property type="project" value="InterPro"/>
</dbReference>
<dbReference type="SUPFAM" id="SSF58104">
    <property type="entry name" value="Methyl-accepting chemotaxis protein (MCP) signaling domain"/>
    <property type="match status" value="1"/>
</dbReference>
<feature type="coiled-coil region" evidence="4">
    <location>
        <begin position="113"/>
        <end position="140"/>
    </location>
</feature>
<dbReference type="GO" id="GO:0006935">
    <property type="term" value="P:chemotaxis"/>
    <property type="evidence" value="ECO:0007669"/>
    <property type="project" value="InterPro"/>
</dbReference>
<dbReference type="RefSeq" id="WP_172967542.1">
    <property type="nucleotide sequence ID" value="NZ_BKZP01000009.1"/>
</dbReference>
<evidence type="ECO:0000259" key="5">
    <source>
        <dbReference type="PROSITE" id="PS50111"/>
    </source>
</evidence>
<dbReference type="InterPro" id="IPR004090">
    <property type="entry name" value="Chemotax_Me-accpt_rcpt"/>
</dbReference>
<dbReference type="Pfam" id="PF00015">
    <property type="entry name" value="MCPsignal"/>
    <property type="match status" value="1"/>
</dbReference>
<comment type="similarity">
    <text evidence="2">Belongs to the methyl-accepting chemotaxis (MCP) protein family.</text>
</comment>
<dbReference type="PANTHER" id="PTHR32089">
    <property type="entry name" value="METHYL-ACCEPTING CHEMOTAXIS PROTEIN MCPB"/>
    <property type="match status" value="1"/>
</dbReference>
<dbReference type="Gene3D" id="1.10.287.950">
    <property type="entry name" value="Methyl-accepting chemotaxis protein"/>
    <property type="match status" value="1"/>
</dbReference>
<dbReference type="PROSITE" id="PS50111">
    <property type="entry name" value="CHEMOTAXIS_TRANSDUC_2"/>
    <property type="match status" value="1"/>
</dbReference>
<protein>
    <submittedName>
        <fullName evidence="6">Methyl-accepting chemotaxis protein</fullName>
    </submittedName>
</protein>
<evidence type="ECO:0000256" key="4">
    <source>
        <dbReference type="SAM" id="Coils"/>
    </source>
</evidence>
<evidence type="ECO:0000313" key="7">
    <source>
        <dbReference type="Proteomes" id="UP000391919"/>
    </source>
</evidence>
<evidence type="ECO:0000256" key="3">
    <source>
        <dbReference type="PROSITE-ProRule" id="PRU00284"/>
    </source>
</evidence>